<dbReference type="SMART" id="SM00320">
    <property type="entry name" value="WD40"/>
    <property type="match status" value="3"/>
</dbReference>
<evidence type="ECO:0000256" key="6">
    <source>
        <dbReference type="ARBA" id="ARBA00022454"/>
    </source>
</evidence>
<reference evidence="17" key="2">
    <citation type="submission" date="2021-03" db="EMBL/GenBank/DDBJ databases">
        <authorList>
            <person name="Guerrero-Cozar I."/>
            <person name="Gomez-Garrido J."/>
            <person name="Berbel C."/>
            <person name="Martinez-Blanch J.F."/>
            <person name="Alioto T."/>
            <person name="Claros M.G."/>
            <person name="Gagnaire P.A."/>
            <person name="Manchado M."/>
        </authorList>
    </citation>
    <scope>NUCLEOTIDE SEQUENCE</scope>
    <source>
        <strain evidence="17">Sse05_10M</strain>
        <tissue evidence="17">Blood</tissue>
    </source>
</reference>
<comment type="similarity">
    <text evidence="4">Belongs to the WD repeat DDB2/WDR76 family.</text>
</comment>
<comment type="caution">
    <text evidence="17">The sequence shown here is derived from an EMBL/GenBank/DDBJ whole genome shotgun (WGS) entry which is preliminary data.</text>
</comment>
<dbReference type="GO" id="GO:0006281">
    <property type="term" value="P:DNA repair"/>
    <property type="evidence" value="ECO:0007669"/>
    <property type="project" value="UniProtKB-KW"/>
</dbReference>
<evidence type="ECO:0000256" key="8">
    <source>
        <dbReference type="ARBA" id="ARBA00022737"/>
    </source>
</evidence>
<organism evidence="17 18">
    <name type="scientific">Solea senegalensis</name>
    <name type="common">Senegalese sole</name>
    <dbReference type="NCBI Taxonomy" id="28829"/>
    <lineage>
        <taxon>Eukaryota</taxon>
        <taxon>Metazoa</taxon>
        <taxon>Chordata</taxon>
        <taxon>Craniata</taxon>
        <taxon>Vertebrata</taxon>
        <taxon>Euteleostomi</taxon>
        <taxon>Actinopterygii</taxon>
        <taxon>Neopterygii</taxon>
        <taxon>Teleostei</taxon>
        <taxon>Neoteleostei</taxon>
        <taxon>Acanthomorphata</taxon>
        <taxon>Carangaria</taxon>
        <taxon>Pleuronectiformes</taxon>
        <taxon>Pleuronectoidei</taxon>
        <taxon>Soleidae</taxon>
        <taxon>Solea</taxon>
    </lineage>
</organism>
<feature type="compositionally biased region" description="Basic and acidic residues" evidence="16">
    <location>
        <begin position="423"/>
        <end position="432"/>
    </location>
</feature>
<dbReference type="GO" id="GO:0034644">
    <property type="term" value="P:cellular response to UV"/>
    <property type="evidence" value="ECO:0007669"/>
    <property type="project" value="UniProtKB-ARBA"/>
</dbReference>
<name>A0AAV6PK68_SOLSE</name>
<feature type="region of interest" description="Disordered" evidence="16">
    <location>
        <begin position="423"/>
        <end position="495"/>
    </location>
</feature>
<evidence type="ECO:0000256" key="3">
    <source>
        <dbReference type="ARBA" id="ARBA00004906"/>
    </source>
</evidence>
<dbReference type="GO" id="GO:0005634">
    <property type="term" value="C:nucleus"/>
    <property type="evidence" value="ECO:0007669"/>
    <property type="project" value="UniProtKB-SubCell"/>
</dbReference>
<feature type="repeat" description="WD" evidence="15">
    <location>
        <begin position="240"/>
        <end position="282"/>
    </location>
</feature>
<evidence type="ECO:0000256" key="2">
    <source>
        <dbReference type="ARBA" id="ARBA00004286"/>
    </source>
</evidence>
<evidence type="ECO:0000256" key="12">
    <source>
        <dbReference type="ARBA" id="ARBA00023204"/>
    </source>
</evidence>
<keyword evidence="18" id="KW-1185">Reference proteome</keyword>
<dbReference type="InterPro" id="IPR033312">
    <property type="entry name" value="DDB2"/>
</dbReference>
<keyword evidence="9" id="KW-0227">DNA damage</keyword>
<keyword evidence="6" id="KW-0158">Chromosome</keyword>
<evidence type="ECO:0000256" key="15">
    <source>
        <dbReference type="PROSITE-ProRule" id="PRU00221"/>
    </source>
</evidence>
<dbReference type="GO" id="GO:0003684">
    <property type="term" value="F:damaged DNA binding"/>
    <property type="evidence" value="ECO:0007669"/>
    <property type="project" value="InterPro"/>
</dbReference>
<reference evidence="17 18" key="1">
    <citation type="journal article" date="2021" name="Sci. Rep.">
        <title>Chromosome anchoring in Senegalese sole (Solea senegalensis) reveals sex-associated markers and genome rearrangements in flatfish.</title>
        <authorList>
            <person name="Guerrero-Cozar I."/>
            <person name="Gomez-Garrido J."/>
            <person name="Berbel C."/>
            <person name="Martinez-Blanch J.F."/>
            <person name="Alioto T."/>
            <person name="Claros M.G."/>
            <person name="Gagnaire P.A."/>
            <person name="Manchado M."/>
        </authorList>
    </citation>
    <scope>NUCLEOTIDE SEQUENCE [LARGE SCALE GENOMIC DNA]</scope>
    <source>
        <strain evidence="17">Sse05_10M</strain>
    </source>
</reference>
<evidence type="ECO:0000256" key="11">
    <source>
        <dbReference type="ARBA" id="ARBA00023125"/>
    </source>
</evidence>
<comment type="subcellular location">
    <subcellularLocation>
        <location evidence="2">Chromosome</location>
    </subcellularLocation>
    <subcellularLocation>
        <location evidence="1">Nucleus</location>
    </subcellularLocation>
</comment>
<evidence type="ECO:0000256" key="14">
    <source>
        <dbReference type="ARBA" id="ARBA00031670"/>
    </source>
</evidence>
<dbReference type="PROSITE" id="PS50082">
    <property type="entry name" value="WD_REPEATS_2"/>
    <property type="match status" value="1"/>
</dbReference>
<keyword evidence="10" id="KW-0833">Ubl conjugation pathway</keyword>
<dbReference type="FunFam" id="2.130.10.10:FF:000161">
    <property type="entry name" value="DNA damage-binding protein 2"/>
    <property type="match status" value="1"/>
</dbReference>
<dbReference type="AlphaFoldDB" id="A0AAV6PK68"/>
<accession>A0AAV6PK68</accession>
<dbReference type="GO" id="GO:0005694">
    <property type="term" value="C:chromosome"/>
    <property type="evidence" value="ECO:0007669"/>
    <property type="project" value="UniProtKB-SubCell"/>
</dbReference>
<gene>
    <name evidence="17" type="ORF">JOB18_033748</name>
</gene>
<keyword evidence="11" id="KW-0238">DNA-binding</keyword>
<sequence>MKTKPAESEAKGKVKKRVAAKAAGPTLSKKLRDKKDGETSKQAAAPPPPFKSAGVQRRGVHGSILHYIYRSTLGQSLHSQMRQCLQEPFVRSLSSYHFHSATSPFDRRITCLEWNPNHHTSMAVGSKGGDIYLWDYTAPTNKTFIQGNGAGDFIGGMKFCPTDLSRVYVASGEGKLTMQSFEGLPSTTLSTTQDCGHDHHNVCFWYCCVDVSVSRQMLVTGDNMGQLSLLGLDGQKIFSNKLHKAKVTHAEFNSRCDWLLATASVDHTVKLWDLRNIKDKTSFLHDMPHEKAVNSAYFNPLDCSKLLTTDQYDEIRVYSSPDWSKPQHIIQHPHRQFQHLTPIKATWHPVYDLIVAGRYPDDRVCSGDQRTIDIYDSNSAELVCQLHDPTASGIKSINKFNPLGDVLGSGMGVTVLVWDRSESLTDDGKTEQEDTSASVDSVRGQRRRSQPRSNRERRRPAADAKLKKKLASLEEFENKTKTKMTNQKQKQTRKK</sequence>
<keyword evidence="7 15" id="KW-0853">WD repeat</keyword>
<evidence type="ECO:0000256" key="16">
    <source>
        <dbReference type="SAM" id="MobiDB-lite"/>
    </source>
</evidence>
<dbReference type="InterPro" id="IPR019775">
    <property type="entry name" value="WD40_repeat_CS"/>
</dbReference>
<dbReference type="EMBL" id="JAGKHQ010000818">
    <property type="protein sequence ID" value="KAG7464296.1"/>
    <property type="molecule type" value="Genomic_DNA"/>
</dbReference>
<proteinExistence type="inferred from homology"/>
<keyword evidence="12" id="KW-0234">DNA repair</keyword>
<evidence type="ECO:0000256" key="5">
    <source>
        <dbReference type="ARBA" id="ARBA00014580"/>
    </source>
</evidence>
<evidence type="ECO:0000256" key="10">
    <source>
        <dbReference type="ARBA" id="ARBA00022786"/>
    </source>
</evidence>
<dbReference type="Proteomes" id="UP000693946">
    <property type="component" value="Unassembled WGS sequence"/>
</dbReference>
<evidence type="ECO:0000313" key="17">
    <source>
        <dbReference type="EMBL" id="KAG7464296.1"/>
    </source>
</evidence>
<dbReference type="PANTHER" id="PTHR15169">
    <property type="entry name" value="DAMAGE-SPECIFIC DNA BINDING PROTEIN 2"/>
    <property type="match status" value="1"/>
</dbReference>
<dbReference type="Pfam" id="PF00400">
    <property type="entry name" value="WD40"/>
    <property type="match status" value="2"/>
</dbReference>
<dbReference type="PROSITE" id="PS00678">
    <property type="entry name" value="WD_REPEATS_1"/>
    <property type="match status" value="1"/>
</dbReference>
<dbReference type="GO" id="GO:0031464">
    <property type="term" value="C:Cul4A-RING E3 ubiquitin ligase complex"/>
    <property type="evidence" value="ECO:0007669"/>
    <property type="project" value="UniProtKB-ARBA"/>
</dbReference>
<feature type="compositionally biased region" description="Basic residues" evidence="16">
    <location>
        <begin position="444"/>
        <end position="458"/>
    </location>
</feature>
<keyword evidence="13" id="KW-0539">Nucleus</keyword>
<evidence type="ECO:0000256" key="4">
    <source>
        <dbReference type="ARBA" id="ARBA00005434"/>
    </source>
</evidence>
<protein>
    <recommendedName>
        <fullName evidence="5">DNA damage-binding protein 2</fullName>
    </recommendedName>
    <alternativeName>
        <fullName evidence="14">Damage-specific DNA-binding protein 2</fullName>
    </alternativeName>
</protein>
<dbReference type="InterPro" id="IPR001680">
    <property type="entry name" value="WD40_rpt"/>
</dbReference>
<evidence type="ECO:0000313" key="18">
    <source>
        <dbReference type="Proteomes" id="UP000693946"/>
    </source>
</evidence>
<dbReference type="PROSITE" id="PS50294">
    <property type="entry name" value="WD_REPEATS_REGION"/>
    <property type="match status" value="1"/>
</dbReference>
<evidence type="ECO:0000256" key="1">
    <source>
        <dbReference type="ARBA" id="ARBA00004123"/>
    </source>
</evidence>
<keyword evidence="8" id="KW-0677">Repeat</keyword>
<evidence type="ECO:0000256" key="7">
    <source>
        <dbReference type="ARBA" id="ARBA00022574"/>
    </source>
</evidence>
<evidence type="ECO:0000256" key="13">
    <source>
        <dbReference type="ARBA" id="ARBA00023242"/>
    </source>
</evidence>
<dbReference type="PANTHER" id="PTHR15169:SF0">
    <property type="entry name" value="DNA DAMAGE-BINDING PROTEIN 2"/>
    <property type="match status" value="1"/>
</dbReference>
<evidence type="ECO:0000256" key="9">
    <source>
        <dbReference type="ARBA" id="ARBA00022763"/>
    </source>
</evidence>
<dbReference type="EMBL" id="JAGKHQ010000818">
    <property type="protein sequence ID" value="KAG7464294.1"/>
    <property type="molecule type" value="Genomic_DNA"/>
</dbReference>
<feature type="region of interest" description="Disordered" evidence="16">
    <location>
        <begin position="1"/>
        <end position="56"/>
    </location>
</feature>
<comment type="pathway">
    <text evidence="3">Protein modification; protein ubiquitination.</text>
</comment>
<feature type="compositionally biased region" description="Basic and acidic residues" evidence="16">
    <location>
        <begin position="1"/>
        <end position="12"/>
    </location>
</feature>